<dbReference type="Gene3D" id="1.10.1130.10">
    <property type="entry name" value="Flavocytochrome C3, Chain A"/>
    <property type="match status" value="1"/>
</dbReference>
<dbReference type="CDD" id="cd00548">
    <property type="entry name" value="NrfA-like"/>
    <property type="match status" value="1"/>
</dbReference>
<keyword evidence="12" id="KW-0812">Transmembrane</keyword>
<evidence type="ECO:0000256" key="1">
    <source>
        <dbReference type="ARBA" id="ARBA00004196"/>
    </source>
</evidence>
<feature type="transmembrane region" description="Helical" evidence="12">
    <location>
        <begin position="15"/>
        <end position="40"/>
    </location>
</feature>
<keyword evidence="8" id="KW-0560">Oxidoreductase</keyword>
<evidence type="ECO:0000256" key="12">
    <source>
        <dbReference type="SAM" id="Phobius"/>
    </source>
</evidence>
<dbReference type="PANTHER" id="PTHR30633:SF0">
    <property type="entry name" value="CYTOCHROME C-552"/>
    <property type="match status" value="1"/>
</dbReference>
<feature type="compositionally biased region" description="Basic and acidic residues" evidence="11">
    <location>
        <begin position="93"/>
        <end position="107"/>
    </location>
</feature>
<evidence type="ECO:0000256" key="2">
    <source>
        <dbReference type="ARBA" id="ARBA00009288"/>
    </source>
</evidence>
<dbReference type="SUPFAM" id="SSF48695">
    <property type="entry name" value="Multiheme cytochromes"/>
    <property type="match status" value="1"/>
</dbReference>
<comment type="catalytic activity">
    <reaction evidence="10">
        <text>6 Fe(III)-[cytochrome c] + NH4(+) + 2 H2O = 6 Fe(II)-[cytochrome c] + nitrite + 8 H(+)</text>
        <dbReference type="Rhea" id="RHEA:13089"/>
        <dbReference type="Rhea" id="RHEA-COMP:10350"/>
        <dbReference type="Rhea" id="RHEA-COMP:14399"/>
        <dbReference type="ChEBI" id="CHEBI:15377"/>
        <dbReference type="ChEBI" id="CHEBI:15378"/>
        <dbReference type="ChEBI" id="CHEBI:16301"/>
        <dbReference type="ChEBI" id="CHEBI:28938"/>
        <dbReference type="ChEBI" id="CHEBI:29033"/>
        <dbReference type="ChEBI" id="CHEBI:29034"/>
        <dbReference type="EC" id="1.7.2.2"/>
    </reaction>
</comment>
<evidence type="ECO:0000256" key="10">
    <source>
        <dbReference type="ARBA" id="ARBA00049131"/>
    </source>
</evidence>
<dbReference type="GO" id="GO:0019645">
    <property type="term" value="P:anaerobic electron transport chain"/>
    <property type="evidence" value="ECO:0007669"/>
    <property type="project" value="TreeGrafter"/>
</dbReference>
<dbReference type="EMBL" id="CP138335">
    <property type="protein sequence ID" value="XBW08695.1"/>
    <property type="molecule type" value="Genomic_DNA"/>
</dbReference>
<dbReference type="PIRSF" id="PIRSF000243">
    <property type="entry name" value="Cyt_c552"/>
    <property type="match status" value="1"/>
</dbReference>
<keyword evidence="4" id="KW-0349">Heme</keyword>
<dbReference type="Pfam" id="PF02335">
    <property type="entry name" value="Cytochrom_C552"/>
    <property type="match status" value="1"/>
</dbReference>
<dbReference type="InterPro" id="IPR003321">
    <property type="entry name" value="Cyt_c552"/>
</dbReference>
<reference evidence="13" key="1">
    <citation type="submission" date="2023-11" db="EMBL/GenBank/DDBJ databases">
        <title>Scrofimicrobium hongkongense sp. nov., isolated from a patient with peritonitis.</title>
        <authorList>
            <person name="Lao H.Y."/>
            <person name="Wong A.Y.P."/>
            <person name="Ng T.L."/>
            <person name="Wong R.Y.L."/>
            <person name="Yau M.C.Y."/>
            <person name="Lam J.Y.W."/>
            <person name="Siu G.K.H."/>
        </authorList>
    </citation>
    <scope>NUCLEOTIDE SEQUENCE</scope>
    <source>
        <strain evidence="13">R131</strain>
    </source>
</reference>
<keyword evidence="9" id="KW-0408">Iron</keyword>
<dbReference type="GO" id="GO:0042279">
    <property type="term" value="F:nitrite reductase (cytochrome, ammonia-forming) activity"/>
    <property type="evidence" value="ECO:0007669"/>
    <property type="project" value="UniProtKB-EC"/>
</dbReference>
<evidence type="ECO:0000256" key="4">
    <source>
        <dbReference type="ARBA" id="ARBA00022617"/>
    </source>
</evidence>
<evidence type="ECO:0000256" key="3">
    <source>
        <dbReference type="ARBA" id="ARBA00011887"/>
    </source>
</evidence>
<accession>A0AAU7V9K7</accession>
<evidence type="ECO:0000256" key="9">
    <source>
        <dbReference type="ARBA" id="ARBA00023004"/>
    </source>
</evidence>
<dbReference type="GO" id="GO:0030288">
    <property type="term" value="C:outer membrane-bounded periplasmic space"/>
    <property type="evidence" value="ECO:0007669"/>
    <property type="project" value="TreeGrafter"/>
</dbReference>
<comment type="subcellular location">
    <subcellularLocation>
        <location evidence="1">Cell envelope</location>
    </subcellularLocation>
</comment>
<dbReference type="KEGG" id="sapp:SAC06_03820"/>
<evidence type="ECO:0000313" key="13">
    <source>
        <dbReference type="EMBL" id="XBW08695.1"/>
    </source>
</evidence>
<dbReference type="RefSeq" id="WP_350258895.1">
    <property type="nucleotide sequence ID" value="NZ_CP138335.1"/>
</dbReference>
<comment type="similarity">
    <text evidence="2">Belongs to the cytochrome c-552 family.</text>
</comment>
<dbReference type="EC" id="1.7.2.2" evidence="3"/>
<dbReference type="GO" id="GO:0046872">
    <property type="term" value="F:metal ion binding"/>
    <property type="evidence" value="ECO:0007669"/>
    <property type="project" value="UniProtKB-KW"/>
</dbReference>
<gene>
    <name evidence="13" type="ORF">SAC06_03820</name>
</gene>
<dbReference type="Gene3D" id="1.20.140.10">
    <property type="entry name" value="Butyryl-CoA Dehydrogenase, subunit A, domain 3"/>
    <property type="match status" value="1"/>
</dbReference>
<proteinExistence type="inferred from homology"/>
<keyword evidence="6" id="KW-0732">Signal</keyword>
<feature type="region of interest" description="Disordered" evidence="11">
    <location>
        <begin position="85"/>
        <end position="107"/>
    </location>
</feature>
<dbReference type="GO" id="GO:0020037">
    <property type="term" value="F:heme binding"/>
    <property type="evidence" value="ECO:0007669"/>
    <property type="project" value="TreeGrafter"/>
</dbReference>
<keyword evidence="5" id="KW-0479">Metal-binding</keyword>
<organism evidence="13">
    <name type="scientific">Scrofimicrobium appendicitidis</name>
    <dbReference type="NCBI Taxonomy" id="3079930"/>
    <lineage>
        <taxon>Bacteria</taxon>
        <taxon>Bacillati</taxon>
        <taxon>Actinomycetota</taxon>
        <taxon>Actinomycetes</taxon>
        <taxon>Actinomycetales</taxon>
        <taxon>Actinomycetaceae</taxon>
        <taxon>Scrofimicrobium</taxon>
    </lineage>
</organism>
<sequence>MSEQTPSQGKSKNRLVLLVLILVGAFAATVVITALLMNIFEKKQEGAKTFTEVVALDETTVDPAIWGKNFPIQYEAYKRTAEYTPSQHSGEMVPHDVAGDPRTEVKSSKIEEDPRLVTMWTGYAFATDYRHARGHEYMTLDQEFTRRNTEFKQPGTCANCHASMPAVYKELGNGDVDAGFEKMGTMPLGDLLDMTEHPVACIDCHDPATMELRITRPAFERGIADLKASEGIENYDVNRDATRQEMRSYVCAQCHVEYYFAGEDKVLTFPWANGLDLDDIWDYYQEVGHVDWEHGTTGAKVLKAQHPEFDVWAQGVHAANGVSCADCHMSYERVGAAKVTNHHITSPMADLNASCGTCHTDTDVLEERVTTIQDRFIESRDRAMDALVSLIHDIEAAQKNGTPEANIKLAQEYQNKASFYVDYVYSENSYGFHAPDYEQRILSQSLDAARKGQLALRGATAEELSASDITTNNLTASLRSGGGQSGH</sequence>
<protein>
    <recommendedName>
        <fullName evidence="3">nitrite reductase (cytochrome; ammonia-forming)</fullName>
        <ecNumber evidence="3">1.7.2.2</ecNumber>
    </recommendedName>
</protein>
<dbReference type="PANTHER" id="PTHR30633">
    <property type="entry name" value="CYTOCHROME C-552 RESPIRATORY NITRITE REDUCTASE"/>
    <property type="match status" value="1"/>
</dbReference>
<name>A0AAU7V9K7_9ACTO</name>
<keyword evidence="12" id="KW-0472">Membrane</keyword>
<evidence type="ECO:0000256" key="11">
    <source>
        <dbReference type="SAM" id="MobiDB-lite"/>
    </source>
</evidence>
<evidence type="ECO:0000256" key="5">
    <source>
        <dbReference type="ARBA" id="ARBA00022723"/>
    </source>
</evidence>
<evidence type="ECO:0000256" key="6">
    <source>
        <dbReference type="ARBA" id="ARBA00022729"/>
    </source>
</evidence>
<evidence type="ECO:0000256" key="8">
    <source>
        <dbReference type="ARBA" id="ARBA00023002"/>
    </source>
</evidence>
<keyword evidence="12" id="KW-1133">Transmembrane helix</keyword>
<dbReference type="InterPro" id="IPR036280">
    <property type="entry name" value="Multihaem_cyt_sf"/>
</dbReference>
<keyword evidence="7" id="KW-0106">Calcium</keyword>
<evidence type="ECO:0000256" key="7">
    <source>
        <dbReference type="ARBA" id="ARBA00022837"/>
    </source>
</evidence>
<dbReference type="AlphaFoldDB" id="A0AAU7V9K7"/>